<evidence type="ECO:0000313" key="3">
    <source>
        <dbReference type="Proteomes" id="UP001147653"/>
    </source>
</evidence>
<feature type="transmembrane region" description="Helical" evidence="1">
    <location>
        <begin position="293"/>
        <end position="313"/>
    </location>
</feature>
<feature type="transmembrane region" description="Helical" evidence="1">
    <location>
        <begin position="78"/>
        <end position="97"/>
    </location>
</feature>
<feature type="transmembrane region" description="Helical" evidence="1">
    <location>
        <begin position="267"/>
        <end position="287"/>
    </location>
</feature>
<organism evidence="2 3">
    <name type="scientific">Solirubrobacter phytolaccae</name>
    <dbReference type="NCBI Taxonomy" id="1404360"/>
    <lineage>
        <taxon>Bacteria</taxon>
        <taxon>Bacillati</taxon>
        <taxon>Actinomycetota</taxon>
        <taxon>Thermoleophilia</taxon>
        <taxon>Solirubrobacterales</taxon>
        <taxon>Solirubrobacteraceae</taxon>
        <taxon>Solirubrobacter</taxon>
    </lineage>
</organism>
<name>A0A9X3NFH6_9ACTN</name>
<feature type="transmembrane region" description="Helical" evidence="1">
    <location>
        <begin position="129"/>
        <end position="147"/>
    </location>
</feature>
<gene>
    <name evidence="2" type="ORF">OJ997_36030</name>
</gene>
<dbReference type="RefSeq" id="WP_270030291.1">
    <property type="nucleotide sequence ID" value="NZ_JAPDDP010000146.1"/>
</dbReference>
<proteinExistence type="predicted"/>
<sequence length="456" mass="48729">MTGGLGLRAAIGIPLGAVLAFALVGAGFLNYDTAYSLLWGGDVLHGRTPDFDVPLAPTPHPLATALGMLLFPLGDAGQTIWVIIAFLSLGALGWVTYELGAHWFGPAAGVVAAVLILTRVPVLSFGVRAYFDIPYVALALGAILAEARGKNPRLVLVLLGLAGLLRPEPWGLAILYVLWKRDLRLLPWALAAPVIWMVHDQLLAGNPLHSLTDTQDNAKDLQRITGLDDVPLTVPRRLGEILREPGLLGAAAGGILVLAFMRRRAGLLVAAGFVAIGAFCVLATAGLPILGRYLLLPAAILAIFAGAGVFGWRTLERDHPWRRRWAAFGGVVLLAALVFAPSQVNRIENLRSAMHTQQDILADLHAISDDIACEPVAVPNHRPVPHIALWTGIAPAEIVSAQLEQPTSGSYIDPASERVERNFTLDPRDPKRLTAAVPPGFSETARNESWVLAARC</sequence>
<feature type="transmembrane region" description="Helical" evidence="1">
    <location>
        <begin position="241"/>
        <end position="260"/>
    </location>
</feature>
<feature type="transmembrane region" description="Helical" evidence="1">
    <location>
        <begin position="7"/>
        <end position="29"/>
    </location>
</feature>
<dbReference type="EMBL" id="JAPDDP010000146">
    <property type="protein sequence ID" value="MDA0185770.1"/>
    <property type="molecule type" value="Genomic_DNA"/>
</dbReference>
<feature type="transmembrane region" description="Helical" evidence="1">
    <location>
        <begin position="154"/>
        <end position="179"/>
    </location>
</feature>
<feature type="transmembrane region" description="Helical" evidence="1">
    <location>
        <begin position="325"/>
        <end position="344"/>
    </location>
</feature>
<reference evidence="2" key="1">
    <citation type="submission" date="2022-10" db="EMBL/GenBank/DDBJ databases">
        <title>The WGS of Solirubrobacter phytolaccae KCTC 29190.</title>
        <authorList>
            <person name="Jiang Z."/>
        </authorList>
    </citation>
    <scope>NUCLEOTIDE SEQUENCE</scope>
    <source>
        <strain evidence="2">KCTC 29190</strain>
    </source>
</reference>
<accession>A0A9X3NFH6</accession>
<comment type="caution">
    <text evidence="2">The sequence shown here is derived from an EMBL/GenBank/DDBJ whole genome shotgun (WGS) entry which is preliminary data.</text>
</comment>
<keyword evidence="3" id="KW-1185">Reference proteome</keyword>
<dbReference type="AlphaFoldDB" id="A0A9X3NFH6"/>
<keyword evidence="1" id="KW-0472">Membrane</keyword>
<evidence type="ECO:0000256" key="1">
    <source>
        <dbReference type="SAM" id="Phobius"/>
    </source>
</evidence>
<keyword evidence="1" id="KW-1133">Transmembrane helix</keyword>
<evidence type="ECO:0000313" key="2">
    <source>
        <dbReference type="EMBL" id="MDA0185770.1"/>
    </source>
</evidence>
<feature type="transmembrane region" description="Helical" evidence="1">
    <location>
        <begin position="104"/>
        <end position="123"/>
    </location>
</feature>
<keyword evidence="1" id="KW-0812">Transmembrane</keyword>
<dbReference type="Proteomes" id="UP001147653">
    <property type="component" value="Unassembled WGS sequence"/>
</dbReference>
<protein>
    <submittedName>
        <fullName evidence="2">Uncharacterized protein</fullName>
    </submittedName>
</protein>